<reference evidence="3" key="1">
    <citation type="submission" date="2022-12" db="EMBL/GenBank/DDBJ databases">
        <title>Draft genome assemblies for two species of Escallonia (Escalloniales).</title>
        <authorList>
            <person name="Chanderbali A."/>
            <person name="Dervinis C."/>
            <person name="Anghel I."/>
            <person name="Soltis D."/>
            <person name="Soltis P."/>
            <person name="Zapata F."/>
        </authorList>
    </citation>
    <scope>NUCLEOTIDE SEQUENCE</scope>
    <source>
        <strain evidence="3">UCBG64.0493</strain>
        <tissue evidence="3">Leaf</tissue>
    </source>
</reference>
<feature type="domain" description="D-isomer specific 2-hydroxyacid dehydrogenase NAD-binding" evidence="2">
    <location>
        <begin position="200"/>
        <end position="287"/>
    </location>
</feature>
<organism evidence="3 4">
    <name type="scientific">Escallonia herrerae</name>
    <dbReference type="NCBI Taxonomy" id="1293975"/>
    <lineage>
        <taxon>Eukaryota</taxon>
        <taxon>Viridiplantae</taxon>
        <taxon>Streptophyta</taxon>
        <taxon>Embryophyta</taxon>
        <taxon>Tracheophyta</taxon>
        <taxon>Spermatophyta</taxon>
        <taxon>Magnoliopsida</taxon>
        <taxon>eudicotyledons</taxon>
        <taxon>Gunneridae</taxon>
        <taxon>Pentapetalae</taxon>
        <taxon>asterids</taxon>
        <taxon>campanulids</taxon>
        <taxon>Escalloniales</taxon>
        <taxon>Escalloniaceae</taxon>
        <taxon>Escallonia</taxon>
    </lineage>
</organism>
<dbReference type="GO" id="GO:0016618">
    <property type="term" value="F:hydroxypyruvate reductase [NAD(P)H] activity"/>
    <property type="evidence" value="ECO:0007669"/>
    <property type="project" value="TreeGrafter"/>
</dbReference>
<evidence type="ECO:0000256" key="1">
    <source>
        <dbReference type="ARBA" id="ARBA00023002"/>
    </source>
</evidence>
<accession>A0AA88VK91</accession>
<dbReference type="GO" id="GO:0030267">
    <property type="term" value="F:glyoxylate reductase (NADPH) activity"/>
    <property type="evidence" value="ECO:0007669"/>
    <property type="project" value="TreeGrafter"/>
</dbReference>
<protein>
    <recommendedName>
        <fullName evidence="2">D-isomer specific 2-hydroxyacid dehydrogenase NAD-binding domain-containing protein</fullName>
    </recommendedName>
</protein>
<dbReference type="InterPro" id="IPR050223">
    <property type="entry name" value="D-isomer_2-hydroxyacid_DH"/>
</dbReference>
<keyword evidence="4" id="KW-1185">Reference proteome</keyword>
<gene>
    <name evidence="3" type="ORF">RJ639_011339</name>
</gene>
<dbReference type="Pfam" id="PF02826">
    <property type="entry name" value="2-Hacid_dh_C"/>
    <property type="match status" value="1"/>
</dbReference>
<proteinExistence type="predicted"/>
<evidence type="ECO:0000259" key="2">
    <source>
        <dbReference type="Pfam" id="PF02826"/>
    </source>
</evidence>
<dbReference type="EMBL" id="JAVXUP010001534">
    <property type="protein sequence ID" value="KAK3010526.1"/>
    <property type="molecule type" value="Genomic_DNA"/>
</dbReference>
<dbReference type="PANTHER" id="PTHR10996:SF268">
    <property type="entry name" value="GLYOXYLATE_HYDROXYPYRUVATE REDUCTASE HPR3"/>
    <property type="match status" value="1"/>
</dbReference>
<dbReference type="GO" id="GO:0005829">
    <property type="term" value="C:cytosol"/>
    <property type="evidence" value="ECO:0007669"/>
    <property type="project" value="TreeGrafter"/>
</dbReference>
<keyword evidence="1" id="KW-0560">Oxidoreductase</keyword>
<dbReference type="Gene3D" id="3.40.50.720">
    <property type="entry name" value="NAD(P)-binding Rossmann-like Domain"/>
    <property type="match status" value="2"/>
</dbReference>
<comment type="caution">
    <text evidence="3">The sequence shown here is derived from an EMBL/GenBank/DDBJ whole genome shotgun (WGS) entry which is preliminary data.</text>
</comment>
<dbReference type="GO" id="GO:0051287">
    <property type="term" value="F:NAD binding"/>
    <property type="evidence" value="ECO:0007669"/>
    <property type="project" value="InterPro"/>
</dbReference>
<name>A0AA88VK91_9ASTE</name>
<dbReference type="AlphaFoldDB" id="A0AA88VK91"/>
<evidence type="ECO:0000313" key="4">
    <source>
        <dbReference type="Proteomes" id="UP001188597"/>
    </source>
</evidence>
<dbReference type="PANTHER" id="PTHR10996">
    <property type="entry name" value="2-HYDROXYACID DEHYDROGENASE-RELATED"/>
    <property type="match status" value="1"/>
</dbReference>
<dbReference type="InterPro" id="IPR036291">
    <property type="entry name" value="NAD(P)-bd_dom_sf"/>
</dbReference>
<dbReference type="Proteomes" id="UP001188597">
    <property type="component" value="Unassembled WGS sequence"/>
</dbReference>
<dbReference type="InterPro" id="IPR006140">
    <property type="entry name" value="D-isomer_DH_NAD-bd"/>
</dbReference>
<evidence type="ECO:0000313" key="3">
    <source>
        <dbReference type="EMBL" id="KAK3010526.1"/>
    </source>
</evidence>
<sequence>MASTQDSSDTAPLVLIHCLPRFNISFTHWLRPRIYPLEPSDPSYATLASSSQVLLTVGPTPVPLTGSRRWSAWWGPAPASITSISPRRQGHQRRRGVFRRRRGLRDRAAHRRAPQALRREPVHPGRAVARNGRVPVGLQGKGSLKKQKMKERLGGKTSWDRRAWKYWLSDCYKARGLLMCHRLQLEEEEGICSISLLCKSSSDALIICCTLSNETHHIINKDVMTALGKKGVIVNVGRGALVDEKELVQFLVRNEIGGAGLDVFENEPVVPEELYALDSVVLSPHKAVATPESLAAVKEVIIDNLEAFFSNKPLLSQVKSE</sequence>
<dbReference type="SUPFAM" id="SSF51735">
    <property type="entry name" value="NAD(P)-binding Rossmann-fold domains"/>
    <property type="match status" value="1"/>
</dbReference>